<dbReference type="Proteomes" id="UP000319663">
    <property type="component" value="Unassembled WGS sequence"/>
</dbReference>
<accession>A0A507QGU8</accession>
<dbReference type="Gene3D" id="2.170.270.10">
    <property type="entry name" value="SET domain"/>
    <property type="match status" value="1"/>
</dbReference>
<sequence>MDGKLAEWFAELINGFQHGEQKQARLVNDSGPLMFDGGPRTTSDTTDSMYDLKDVPRKGKGLVATRSIPQEEATNVSNDLIQPAKSLYTVRSIAGKGKGLVAAERIVKGTRLLSEAPIFRVPRGISNIKTLEGVVENEVQRLTTGQKAAFFDLTNIYGDDHSESLGIARTNVLPLVGSDDASGGLFLDASRINHSCRHNAHNTWNENIGELTVHALRDIDPGQGITISYLPSTSEFAERQRHLKEKFKFKCKCELCSLPVVKRELSDKRLTNIQGIDRFIGAALLDGVDPVAALNILRMMFDLFEEEDIWDGRVARAYKDAFDIAMENDDAPRARIFATRAYEAWCLIEGEDSITTIKMKRAADQLSAQPPEGLDKAKFENWLWMVEF</sequence>
<dbReference type="AlphaFoldDB" id="A0A507QGU8"/>
<evidence type="ECO:0000313" key="2">
    <source>
        <dbReference type="EMBL" id="TQB67759.1"/>
    </source>
</evidence>
<dbReference type="CDD" id="cd20071">
    <property type="entry name" value="SET_SMYD"/>
    <property type="match status" value="1"/>
</dbReference>
<dbReference type="STRING" id="5098.A0A507QGU8"/>
<protein>
    <recommendedName>
        <fullName evidence="1">SET domain-containing protein</fullName>
    </recommendedName>
</protein>
<dbReference type="Pfam" id="PF00856">
    <property type="entry name" value="SET"/>
    <property type="match status" value="1"/>
</dbReference>
<evidence type="ECO:0000259" key="1">
    <source>
        <dbReference type="PROSITE" id="PS50280"/>
    </source>
</evidence>
<dbReference type="SUPFAM" id="SSF82199">
    <property type="entry name" value="SET domain"/>
    <property type="match status" value="1"/>
</dbReference>
<dbReference type="EMBL" id="VIFY01000312">
    <property type="protein sequence ID" value="TQB67759.1"/>
    <property type="molecule type" value="Genomic_DNA"/>
</dbReference>
<organism evidence="2 3">
    <name type="scientific">Monascus purpureus</name>
    <name type="common">Red mold</name>
    <name type="synonym">Monascus anka</name>
    <dbReference type="NCBI Taxonomy" id="5098"/>
    <lineage>
        <taxon>Eukaryota</taxon>
        <taxon>Fungi</taxon>
        <taxon>Dikarya</taxon>
        <taxon>Ascomycota</taxon>
        <taxon>Pezizomycotina</taxon>
        <taxon>Eurotiomycetes</taxon>
        <taxon>Eurotiomycetidae</taxon>
        <taxon>Eurotiales</taxon>
        <taxon>Aspergillaceae</taxon>
        <taxon>Monascus</taxon>
    </lineage>
</organism>
<gene>
    <name evidence="2" type="ORF">MPDQ_004811</name>
</gene>
<feature type="domain" description="SET" evidence="1">
    <location>
        <begin position="85"/>
        <end position="230"/>
    </location>
</feature>
<reference evidence="2 3" key="1">
    <citation type="submission" date="2019-06" db="EMBL/GenBank/DDBJ databases">
        <title>Wine fermentation using esterase from Monascus purpureus.</title>
        <authorList>
            <person name="Geng C."/>
            <person name="Zhang Y."/>
        </authorList>
    </citation>
    <scope>NUCLEOTIDE SEQUENCE [LARGE SCALE GENOMIC DNA]</scope>
    <source>
        <strain evidence="2">HQ1</strain>
    </source>
</reference>
<dbReference type="PANTHER" id="PTHR47332">
    <property type="entry name" value="SET DOMAIN-CONTAINING PROTEIN 5"/>
    <property type="match status" value="1"/>
</dbReference>
<dbReference type="SMART" id="SM00317">
    <property type="entry name" value="SET"/>
    <property type="match status" value="1"/>
</dbReference>
<keyword evidence="3" id="KW-1185">Reference proteome</keyword>
<dbReference type="PROSITE" id="PS50280">
    <property type="entry name" value="SET"/>
    <property type="match status" value="1"/>
</dbReference>
<dbReference type="InterPro" id="IPR001214">
    <property type="entry name" value="SET_dom"/>
</dbReference>
<dbReference type="InterPro" id="IPR053185">
    <property type="entry name" value="SET_domain_protein"/>
</dbReference>
<comment type="caution">
    <text evidence="2">The sequence shown here is derived from an EMBL/GenBank/DDBJ whole genome shotgun (WGS) entry which is preliminary data.</text>
</comment>
<proteinExistence type="predicted"/>
<dbReference type="InterPro" id="IPR046341">
    <property type="entry name" value="SET_dom_sf"/>
</dbReference>
<evidence type="ECO:0000313" key="3">
    <source>
        <dbReference type="Proteomes" id="UP000319663"/>
    </source>
</evidence>
<dbReference type="PANTHER" id="PTHR47332:SF4">
    <property type="entry name" value="SET DOMAIN-CONTAINING PROTEIN 5"/>
    <property type="match status" value="1"/>
</dbReference>
<name>A0A507QGU8_MONPU</name>